<keyword evidence="2" id="KW-0472">Membrane</keyword>
<gene>
    <name evidence="3" type="ORF">B1207_07830</name>
</gene>
<evidence type="ECO:0000256" key="2">
    <source>
        <dbReference type="SAM" id="Phobius"/>
    </source>
</evidence>
<comment type="caution">
    <text evidence="3">The sequence shown here is derived from an EMBL/GenBank/DDBJ whole genome shotgun (WGS) entry which is preliminary data.</text>
</comment>
<name>A0A364LJL4_9GAMM</name>
<dbReference type="Proteomes" id="UP000249458">
    <property type="component" value="Unassembled WGS sequence"/>
</dbReference>
<accession>A0A364LJL4</accession>
<proteinExistence type="predicted"/>
<keyword evidence="2" id="KW-0812">Transmembrane</keyword>
<keyword evidence="1" id="KW-0175">Coiled coil</keyword>
<feature type="coiled-coil region" evidence="1">
    <location>
        <begin position="41"/>
        <end position="68"/>
    </location>
</feature>
<evidence type="ECO:0000313" key="4">
    <source>
        <dbReference type="Proteomes" id="UP000249458"/>
    </source>
</evidence>
<sequence>MELMRDQEIAKLKELLRHTGEFIAYFELAETKMIAWRQDIEEQAHNQHLKIEQKLQNLHQELESLHEVLTQAGLARFRLSAEQTLVQGEKHLAMLEKASQQMLVEIASQLREFNKNFHKQLNLIEQHTQQAIAKIDQQLADYDAHYFKRIANESCVQVEKVATRAIQKSTGLLRSFQWRSVSLALIVTFITSLFIGLYISNEMPWEMHQHARNEREAGKVLLKAWPNLSHQEKNKILNTASMNKS</sequence>
<keyword evidence="2" id="KW-1133">Transmembrane helix</keyword>
<dbReference type="AlphaFoldDB" id="A0A364LJL4"/>
<dbReference type="RefSeq" id="WP_112219427.1">
    <property type="nucleotide sequence ID" value="NZ_MVJN01000005.1"/>
</dbReference>
<evidence type="ECO:0000313" key="3">
    <source>
        <dbReference type="EMBL" id="RAP36700.1"/>
    </source>
</evidence>
<evidence type="ECO:0000256" key="1">
    <source>
        <dbReference type="SAM" id="Coils"/>
    </source>
</evidence>
<reference evidence="3 4" key="1">
    <citation type="submission" date="2017-02" db="EMBL/GenBank/DDBJ databases">
        <title>Legionella quilivanii strain from human: case report and whole genome sequencing analysis.</title>
        <authorList>
            <person name="Lalancette C."/>
            <person name="Leduc J.-M."/>
            <person name="Levesque S."/>
            <person name="Fournier E."/>
            <person name="Saoud J."/>
            <person name="Faucher S.P."/>
            <person name="Bernard K."/>
            <person name="Martineau C."/>
            <person name="Longtin J."/>
        </authorList>
    </citation>
    <scope>NUCLEOTIDE SEQUENCE [LARGE SCALE GENOMIC DNA]</scope>
    <source>
        <strain evidence="3 4">ID143958</strain>
    </source>
</reference>
<dbReference type="EMBL" id="MVJN01000005">
    <property type="protein sequence ID" value="RAP36700.1"/>
    <property type="molecule type" value="Genomic_DNA"/>
</dbReference>
<feature type="transmembrane region" description="Helical" evidence="2">
    <location>
        <begin position="181"/>
        <end position="199"/>
    </location>
</feature>
<protein>
    <submittedName>
        <fullName evidence="3">Uncharacterized protein</fullName>
    </submittedName>
</protein>
<organism evidence="3 4">
    <name type="scientific">Legionella quinlivanii</name>
    <dbReference type="NCBI Taxonomy" id="45073"/>
    <lineage>
        <taxon>Bacteria</taxon>
        <taxon>Pseudomonadati</taxon>
        <taxon>Pseudomonadota</taxon>
        <taxon>Gammaproteobacteria</taxon>
        <taxon>Legionellales</taxon>
        <taxon>Legionellaceae</taxon>
        <taxon>Legionella</taxon>
    </lineage>
</organism>